<dbReference type="Pfam" id="PF07980">
    <property type="entry name" value="SusD_RagB"/>
    <property type="match status" value="1"/>
</dbReference>
<dbReference type="EMBL" id="AJWZ01003487">
    <property type="protein sequence ID" value="EKC68112.1"/>
    <property type="molecule type" value="Genomic_DNA"/>
</dbReference>
<evidence type="ECO:0000256" key="4">
    <source>
        <dbReference type="ARBA" id="ARBA00023237"/>
    </source>
</evidence>
<feature type="non-terminal residue" evidence="6">
    <location>
        <position position="62"/>
    </location>
</feature>
<accession>K1T534</accession>
<name>K1T534_9ZZZZ</name>
<dbReference type="Gene3D" id="1.25.40.390">
    <property type="match status" value="1"/>
</dbReference>
<dbReference type="InterPro" id="IPR011990">
    <property type="entry name" value="TPR-like_helical_dom_sf"/>
</dbReference>
<feature type="domain" description="RagB/SusD" evidence="5">
    <location>
        <begin position="10"/>
        <end position="51"/>
    </location>
</feature>
<evidence type="ECO:0000313" key="6">
    <source>
        <dbReference type="EMBL" id="EKC68112.1"/>
    </source>
</evidence>
<keyword evidence="4" id="KW-0998">Cell outer membrane</keyword>
<evidence type="ECO:0000256" key="1">
    <source>
        <dbReference type="ARBA" id="ARBA00004442"/>
    </source>
</evidence>
<dbReference type="AlphaFoldDB" id="K1T534"/>
<gene>
    <name evidence="6" type="ORF">OBE_05106</name>
</gene>
<evidence type="ECO:0000256" key="2">
    <source>
        <dbReference type="ARBA" id="ARBA00022729"/>
    </source>
</evidence>
<dbReference type="SUPFAM" id="SSF48452">
    <property type="entry name" value="TPR-like"/>
    <property type="match status" value="1"/>
</dbReference>
<organism evidence="6">
    <name type="scientific">human gut metagenome</name>
    <dbReference type="NCBI Taxonomy" id="408170"/>
    <lineage>
        <taxon>unclassified sequences</taxon>
        <taxon>metagenomes</taxon>
        <taxon>organismal metagenomes</taxon>
    </lineage>
</organism>
<keyword evidence="3" id="KW-0472">Membrane</keyword>
<keyword evidence="2" id="KW-0732">Signal</keyword>
<evidence type="ECO:0000259" key="5">
    <source>
        <dbReference type="Pfam" id="PF07980"/>
    </source>
</evidence>
<reference evidence="6" key="1">
    <citation type="journal article" date="2013" name="Environ. Microbiol.">
        <title>Microbiota from the distal guts of lean and obese adolescents exhibit partial functional redundancy besides clear differences in community structure.</title>
        <authorList>
            <person name="Ferrer M."/>
            <person name="Ruiz A."/>
            <person name="Lanza F."/>
            <person name="Haange S.B."/>
            <person name="Oberbach A."/>
            <person name="Till H."/>
            <person name="Bargiela R."/>
            <person name="Campoy C."/>
            <person name="Segura M.T."/>
            <person name="Richter M."/>
            <person name="von Bergen M."/>
            <person name="Seifert J."/>
            <person name="Suarez A."/>
        </authorList>
    </citation>
    <scope>NUCLEOTIDE SEQUENCE</scope>
</reference>
<comment type="caution">
    <text evidence="6">The sequence shown here is derived from an EMBL/GenBank/DDBJ whole genome shotgun (WGS) entry which is preliminary data.</text>
</comment>
<proteinExistence type="predicted"/>
<protein>
    <recommendedName>
        <fullName evidence="5">RagB/SusD domain-containing protein</fullName>
    </recommendedName>
</protein>
<comment type="subcellular location">
    <subcellularLocation>
        <location evidence="1">Cell outer membrane</location>
    </subcellularLocation>
</comment>
<evidence type="ECO:0000256" key="3">
    <source>
        <dbReference type="ARBA" id="ARBA00023136"/>
    </source>
</evidence>
<dbReference type="InterPro" id="IPR012944">
    <property type="entry name" value="SusD_RagB_dom"/>
</dbReference>
<dbReference type="GO" id="GO:0009279">
    <property type="term" value="C:cell outer membrane"/>
    <property type="evidence" value="ECO:0007669"/>
    <property type="project" value="UniProtKB-SubCell"/>
</dbReference>
<sequence>MQTLVPLRKARIKAEAYTELTASSQADALQKILRERRRELAFVSRWYDMKRLNANDDPADDI</sequence>